<name>A0A8J2UIV7_9BACT</name>
<feature type="transmembrane region" description="Helical" evidence="1">
    <location>
        <begin position="121"/>
        <end position="140"/>
    </location>
</feature>
<keyword evidence="1" id="KW-0472">Membrane</keyword>
<reference evidence="2" key="1">
    <citation type="journal article" date="2014" name="Int. J. Syst. Evol. Microbiol.">
        <title>Complete genome sequence of Corynebacterium casei LMG S-19264T (=DSM 44701T), isolated from a smear-ripened cheese.</title>
        <authorList>
            <consortium name="US DOE Joint Genome Institute (JGI-PGF)"/>
            <person name="Walter F."/>
            <person name="Albersmeier A."/>
            <person name="Kalinowski J."/>
            <person name="Ruckert C."/>
        </authorList>
    </citation>
    <scope>NUCLEOTIDE SEQUENCE</scope>
    <source>
        <strain evidence="2">CGMCC 1.15448</strain>
    </source>
</reference>
<keyword evidence="3" id="KW-1185">Reference proteome</keyword>
<evidence type="ECO:0000313" key="3">
    <source>
        <dbReference type="Proteomes" id="UP000607559"/>
    </source>
</evidence>
<dbReference type="Proteomes" id="UP000607559">
    <property type="component" value="Unassembled WGS sequence"/>
</dbReference>
<feature type="transmembrane region" description="Helical" evidence="1">
    <location>
        <begin position="176"/>
        <end position="202"/>
    </location>
</feature>
<feature type="transmembrane region" description="Helical" evidence="1">
    <location>
        <begin position="209"/>
        <end position="227"/>
    </location>
</feature>
<accession>A0A8J2UIV7</accession>
<proteinExistence type="predicted"/>
<dbReference type="AlphaFoldDB" id="A0A8J2UIV7"/>
<protein>
    <submittedName>
        <fullName evidence="2">Uncharacterized protein</fullName>
    </submittedName>
</protein>
<feature type="transmembrane region" description="Helical" evidence="1">
    <location>
        <begin position="406"/>
        <end position="426"/>
    </location>
</feature>
<dbReference type="RefSeq" id="WP_188937782.1">
    <property type="nucleotide sequence ID" value="NZ_BMJC01000007.1"/>
</dbReference>
<comment type="caution">
    <text evidence="2">The sequence shown here is derived from an EMBL/GenBank/DDBJ whole genome shotgun (WGS) entry which is preliminary data.</text>
</comment>
<feature type="transmembrane region" description="Helical" evidence="1">
    <location>
        <begin position="92"/>
        <end position="115"/>
    </location>
</feature>
<keyword evidence="1" id="KW-1133">Transmembrane helix</keyword>
<organism evidence="2 3">
    <name type="scientific">Puia dinghuensis</name>
    <dbReference type="NCBI Taxonomy" id="1792502"/>
    <lineage>
        <taxon>Bacteria</taxon>
        <taxon>Pseudomonadati</taxon>
        <taxon>Bacteroidota</taxon>
        <taxon>Chitinophagia</taxon>
        <taxon>Chitinophagales</taxon>
        <taxon>Chitinophagaceae</taxon>
        <taxon>Puia</taxon>
    </lineage>
</organism>
<reference evidence="2" key="2">
    <citation type="submission" date="2020-09" db="EMBL/GenBank/DDBJ databases">
        <authorList>
            <person name="Sun Q."/>
            <person name="Zhou Y."/>
        </authorList>
    </citation>
    <scope>NUCLEOTIDE SEQUENCE</scope>
    <source>
        <strain evidence="2">CGMCC 1.15448</strain>
    </source>
</reference>
<feature type="transmembrane region" description="Helical" evidence="1">
    <location>
        <begin position="29"/>
        <end position="47"/>
    </location>
</feature>
<dbReference type="EMBL" id="BMJC01000007">
    <property type="protein sequence ID" value="GGB23761.1"/>
    <property type="molecule type" value="Genomic_DNA"/>
</dbReference>
<feature type="transmembrane region" description="Helical" evidence="1">
    <location>
        <begin position="447"/>
        <end position="464"/>
    </location>
</feature>
<evidence type="ECO:0000313" key="2">
    <source>
        <dbReference type="EMBL" id="GGB23761.1"/>
    </source>
</evidence>
<keyword evidence="1" id="KW-0812">Transmembrane</keyword>
<evidence type="ECO:0000256" key="1">
    <source>
        <dbReference type="SAM" id="Phobius"/>
    </source>
</evidence>
<feature type="transmembrane region" description="Helical" evidence="1">
    <location>
        <begin position="147"/>
        <end position="164"/>
    </location>
</feature>
<gene>
    <name evidence="2" type="ORF">GCM10011511_54530</name>
</gene>
<sequence>MNSTTDIVTTSQDSYWSFIWKESANRKSLLLGIGLCIIQFVIFKLLYPFPDFFGDSYSYIFAASAHLDISIWPIGYSKFLDWFHAITHSDTALVAFQYFFLQAAALHFYFTIIYFFKVKRVTQTILFLFLFINPLSLYLCNTVNSDALFAALTLLWLIQMIWIVQRPRLYQVLIQAILLFLCFTVRNNAYYYPAVTVIAYLLTKQSWKVKLGGILMPFFFLVPFIIYTEQAAFKITGIRQYSLFTGWQLANNALYIYDRIEQDSLALPTPAAKEVNRLTLSFLKHVNEEEYRSLLETYVGNFFIREPNAPLKRYFGSHYQHLHSEMALTAAWGKASADFEPFGKAVILQHPMAYTWYFIRPNILHYFLPPLSHIERYNYGTNEIDPIARDWFGYPNSTVHCISHSLQGFLIIYEAFFLLFNLYFLWQLAKYLINYKRVHLTSENDRVMWAVAAFLLLNFLFSIVTTVNILRYQVVPMAILLSFGALLNDHLSELVPGKKPHLISKSPIIADQKTNLLQKDI</sequence>